<evidence type="ECO:0000313" key="2">
    <source>
        <dbReference type="EMBL" id="GAA3958587.1"/>
    </source>
</evidence>
<dbReference type="Gene3D" id="1.10.260.130">
    <property type="match status" value="1"/>
</dbReference>
<dbReference type="PANTHER" id="PTHR34853:SF1">
    <property type="entry name" value="LIPASE 5"/>
    <property type="match status" value="1"/>
</dbReference>
<accession>A0ABP7P2F2</accession>
<name>A0ABP7P2F2_9ACTN</name>
<organism evidence="2 3">
    <name type="scientific">Gordonia caeni</name>
    <dbReference type="NCBI Taxonomy" id="1007097"/>
    <lineage>
        <taxon>Bacteria</taxon>
        <taxon>Bacillati</taxon>
        <taxon>Actinomycetota</taxon>
        <taxon>Actinomycetes</taxon>
        <taxon>Mycobacteriales</taxon>
        <taxon>Gordoniaceae</taxon>
        <taxon>Gordonia</taxon>
    </lineage>
</organism>
<dbReference type="PIRSF" id="PIRSF029171">
    <property type="entry name" value="Esterase_LipA"/>
    <property type="match status" value="1"/>
</dbReference>
<dbReference type="EMBL" id="BAAAZW010000004">
    <property type="protein sequence ID" value="GAA3958587.1"/>
    <property type="molecule type" value="Genomic_DNA"/>
</dbReference>
<sequence>MQLRVLAATAVGAAAALIAGVLAPVASADPGRPESVTVAPAPALPLPQELDPAFYEPPKRALATTEPGEIIAARRINAATFGVIGLNVDAWQLSYRSTNSRGEPIGAVTTLLKPRGKSSGVRKVVSMQLAEDSTAGYCAPSYAVQQWSAAAAVGQVVIPAEMLIAQGMLAQGWAVALPDHQGPHHAYAAGPLGARITLDGLRAAKNFAPVGIDDSSPMGLYGYSGGAIVTGHAAELKKSYAPELNVVGAAEGGVPADLKVLLDTAQNVLTSGLILAAVIGLGREYPYFQRFLDRRMNAEGKALMALKGPLCVGHQSAVLPFLDNKGFLQWPGDPVDAPPVKRVLDETRMGKAVPDMPMYIWNSQLDEIVPVGQVDRLVRTYCRDPKATVTYTRDHLSEHLIAEVSGAPLAVLWLKDRLDGKPAEQGCTSRDELTMATDSRWWPTFADTIGTNIASLFGAQIGRGR</sequence>
<dbReference type="Proteomes" id="UP001418444">
    <property type="component" value="Unassembled WGS sequence"/>
</dbReference>
<proteinExistence type="predicted"/>
<gene>
    <name evidence="2" type="ORF">GCM10022231_17690</name>
</gene>
<dbReference type="Pfam" id="PF03583">
    <property type="entry name" value="LIP"/>
    <property type="match status" value="1"/>
</dbReference>
<dbReference type="InterPro" id="IPR005152">
    <property type="entry name" value="Lipase_secreted"/>
</dbReference>
<dbReference type="RefSeq" id="WP_344782742.1">
    <property type="nucleotide sequence ID" value="NZ_BAAAZW010000004.1"/>
</dbReference>
<protein>
    <submittedName>
        <fullName evidence="2">Lipase family protein</fullName>
    </submittedName>
</protein>
<feature type="chain" id="PRO_5045511293" evidence="1">
    <location>
        <begin position="29"/>
        <end position="465"/>
    </location>
</feature>
<dbReference type="Gene3D" id="3.40.50.1820">
    <property type="entry name" value="alpha/beta hydrolase"/>
    <property type="match status" value="1"/>
</dbReference>
<reference evidence="3" key="1">
    <citation type="journal article" date="2019" name="Int. J. Syst. Evol. Microbiol.">
        <title>The Global Catalogue of Microorganisms (GCM) 10K type strain sequencing project: providing services to taxonomists for standard genome sequencing and annotation.</title>
        <authorList>
            <consortium name="The Broad Institute Genomics Platform"/>
            <consortium name="The Broad Institute Genome Sequencing Center for Infectious Disease"/>
            <person name="Wu L."/>
            <person name="Ma J."/>
        </authorList>
    </citation>
    <scope>NUCLEOTIDE SEQUENCE [LARGE SCALE GENOMIC DNA]</scope>
    <source>
        <strain evidence="3">JCM 16923</strain>
    </source>
</reference>
<dbReference type="PANTHER" id="PTHR34853">
    <property type="match status" value="1"/>
</dbReference>
<comment type="caution">
    <text evidence="2">The sequence shown here is derived from an EMBL/GenBank/DDBJ whole genome shotgun (WGS) entry which is preliminary data.</text>
</comment>
<evidence type="ECO:0000313" key="3">
    <source>
        <dbReference type="Proteomes" id="UP001418444"/>
    </source>
</evidence>
<keyword evidence="1" id="KW-0732">Signal</keyword>
<feature type="signal peptide" evidence="1">
    <location>
        <begin position="1"/>
        <end position="28"/>
    </location>
</feature>
<dbReference type="SUPFAM" id="SSF53474">
    <property type="entry name" value="alpha/beta-Hydrolases"/>
    <property type="match status" value="1"/>
</dbReference>
<evidence type="ECO:0000256" key="1">
    <source>
        <dbReference type="SAM" id="SignalP"/>
    </source>
</evidence>
<dbReference type="InterPro" id="IPR029058">
    <property type="entry name" value="AB_hydrolase_fold"/>
</dbReference>
<keyword evidence="3" id="KW-1185">Reference proteome</keyword>